<evidence type="ECO:0000259" key="1">
    <source>
        <dbReference type="PROSITE" id="PS50125"/>
    </source>
</evidence>
<dbReference type="GO" id="GO:0035556">
    <property type="term" value="P:intracellular signal transduction"/>
    <property type="evidence" value="ECO:0007669"/>
    <property type="project" value="InterPro"/>
</dbReference>
<dbReference type="PANTHER" id="PTHR43081:SF11">
    <property type="entry name" value="BLR2264 PROTEIN"/>
    <property type="match status" value="1"/>
</dbReference>
<gene>
    <name evidence="2" type="ORF">OQ273_18875</name>
</gene>
<dbReference type="InterPro" id="IPR029787">
    <property type="entry name" value="Nucleotide_cyclase"/>
</dbReference>
<evidence type="ECO:0000313" key="2">
    <source>
        <dbReference type="EMBL" id="MDA5400645.1"/>
    </source>
</evidence>
<dbReference type="AlphaFoldDB" id="A0A9X3ZJJ0"/>
<dbReference type="InterPro" id="IPR001054">
    <property type="entry name" value="A/G_cyclase"/>
</dbReference>
<dbReference type="PANTHER" id="PTHR43081">
    <property type="entry name" value="ADENYLATE CYCLASE, TERMINAL-DIFFERENTIATION SPECIFIC-RELATED"/>
    <property type="match status" value="1"/>
</dbReference>
<dbReference type="PROSITE" id="PS50125">
    <property type="entry name" value="GUANYLATE_CYCLASE_2"/>
    <property type="match status" value="1"/>
</dbReference>
<evidence type="ECO:0000313" key="3">
    <source>
        <dbReference type="Proteomes" id="UP001151234"/>
    </source>
</evidence>
<dbReference type="CDD" id="cd07302">
    <property type="entry name" value="CHD"/>
    <property type="match status" value="1"/>
</dbReference>
<dbReference type="Gene3D" id="3.30.70.1230">
    <property type="entry name" value="Nucleotide cyclase"/>
    <property type="match status" value="1"/>
</dbReference>
<sequence>MDKNNKQETRPRFPTVEALTQWMIDGARPSADAREIITGICDGLVGLGVQIDRFVLFIYTLHPNLLGTRFRWIKGQGVDISHAQLGTFNQEIYTSNPLPRVVEKQVTIRRHLERPDCPEDYIIVGELREQGFTDYLAQPLIFTTGETNVCTWSSAQKGGFSEDDLEILRRVNPPLARLTETYMLRLNSAVLLSTYVGRNSGTLIRDGKVHRGDGEEITAVILFVDLKNFTQLSNERTGPELVALLNDTFDQLVPPVTARGGEILKFMGDGFFAIFPYEDEEGLAAMTGAAMDAVSEGMETLAENPTGDAVSFRTALHCGTFHYGNIGGGDRLDFTAIGPPVNYTARLLSAAADLGCDNVVSDALARYAPERCDVAGSSELKGFEGEQTIWRFR</sequence>
<dbReference type="RefSeq" id="WP_267992367.1">
    <property type="nucleotide sequence ID" value="NZ_JAPJZI010000001.1"/>
</dbReference>
<dbReference type="InterPro" id="IPR050697">
    <property type="entry name" value="Adenylyl/Guanylyl_Cyclase_3/4"/>
</dbReference>
<dbReference type="Proteomes" id="UP001151234">
    <property type="component" value="Unassembled WGS sequence"/>
</dbReference>
<dbReference type="SUPFAM" id="SSF55073">
    <property type="entry name" value="Nucleotide cyclase"/>
    <property type="match status" value="1"/>
</dbReference>
<dbReference type="GO" id="GO:0004016">
    <property type="term" value="F:adenylate cyclase activity"/>
    <property type="evidence" value="ECO:0007669"/>
    <property type="project" value="UniProtKB-ARBA"/>
</dbReference>
<dbReference type="EMBL" id="JAPJZI010000001">
    <property type="protein sequence ID" value="MDA5400645.1"/>
    <property type="molecule type" value="Genomic_DNA"/>
</dbReference>
<dbReference type="SMART" id="SM00044">
    <property type="entry name" value="CYCc"/>
    <property type="match status" value="1"/>
</dbReference>
<keyword evidence="3" id="KW-1185">Reference proteome</keyword>
<reference evidence="2" key="1">
    <citation type="submission" date="2022-11" db="EMBL/GenBank/DDBJ databases">
        <title>Draft genome sequence of Hoeflea poritis E7-10 and Hoeflea prorocentri PM5-8, separated from scleractinian coral Porites lutea and marine dinoflagellate.</title>
        <authorList>
            <person name="Zhang G."/>
            <person name="Wei Q."/>
            <person name="Cai L."/>
        </authorList>
    </citation>
    <scope>NUCLEOTIDE SEQUENCE</scope>
    <source>
        <strain evidence="2">PM5-8</strain>
    </source>
</reference>
<comment type="caution">
    <text evidence="2">The sequence shown here is derived from an EMBL/GenBank/DDBJ whole genome shotgun (WGS) entry which is preliminary data.</text>
</comment>
<accession>A0A9X3ZJJ0</accession>
<protein>
    <submittedName>
        <fullName evidence="2">Adenylate/guanylate cyclase domain-containing protein</fullName>
    </submittedName>
</protein>
<organism evidence="2 3">
    <name type="scientific">Hoeflea prorocentri</name>
    <dbReference type="NCBI Taxonomy" id="1922333"/>
    <lineage>
        <taxon>Bacteria</taxon>
        <taxon>Pseudomonadati</taxon>
        <taxon>Pseudomonadota</taxon>
        <taxon>Alphaproteobacteria</taxon>
        <taxon>Hyphomicrobiales</taxon>
        <taxon>Rhizobiaceae</taxon>
        <taxon>Hoeflea</taxon>
    </lineage>
</organism>
<dbReference type="GO" id="GO:0006171">
    <property type="term" value="P:cAMP biosynthetic process"/>
    <property type="evidence" value="ECO:0007669"/>
    <property type="project" value="TreeGrafter"/>
</dbReference>
<proteinExistence type="predicted"/>
<name>A0A9X3ZJJ0_9HYPH</name>
<dbReference type="Pfam" id="PF00211">
    <property type="entry name" value="Guanylate_cyc"/>
    <property type="match status" value="1"/>
</dbReference>
<feature type="domain" description="Guanylate cyclase" evidence="1">
    <location>
        <begin position="220"/>
        <end position="348"/>
    </location>
</feature>